<gene>
    <name evidence="1" type="ORF">B0H17DRAFT_1154190</name>
</gene>
<keyword evidence="2" id="KW-1185">Reference proteome</keyword>
<dbReference type="AlphaFoldDB" id="A0AAD7AZJ5"/>
<sequence>LAAALHTIYDWWGFWVLSTKWYSNLRTNMQLKLEAVLAIMEESIFPSTNPTLDNQQSVVEESVALVLVEVPEAANPGGTPVPTCFGLETWGQPLSEGSDVQLDADGCFSYCHLRSAGDGPISYDPSYFISKEKIDTIWEQIATTWHQKPALTIPLILQEAIDACEASWDAANKKSRRFFSYAILTLQANARNTLSDLWRSSPFSVKGFWVCQMVYSPCLQQGLGLTDAKGVEQFWSHIHKLIGITSNQWIWTIDQYAAFVNHEGRENLGDWIDQTELCCNWEAQKAAKTSVRSQWVVFMNGKTLIAQLEGGEKPLISRDSSLPGVKFHIPSPLSTQLHGLQDDPSLHQDVWITPNPLSMVTWVTKELSIVAVAIERLTESPTLLETPAGTVLIEPESEEDIFSKGFFLSDAMATSSTFDTSGTSSASNMMMLANPDTPEDSTAVEAGSLNFEIRWDCMPNLSVDTDLLQCLQEHNNLIQVDPNRDKCVIIGTDGQPNVEMEASDIALVESHTGCLIGFVINGLAAAFLNLLGNPFSPDAPAVNQCAVFSPHPLKSL</sequence>
<name>A0AAD7AZJ5_MYCRO</name>
<dbReference type="PANTHER" id="PTHR33096">
    <property type="entry name" value="CXC2 DOMAIN-CONTAINING PROTEIN"/>
    <property type="match status" value="1"/>
</dbReference>
<dbReference type="Proteomes" id="UP001221757">
    <property type="component" value="Unassembled WGS sequence"/>
</dbReference>
<organism evidence="1 2">
    <name type="scientific">Mycena rosella</name>
    <name type="common">Pink bonnet</name>
    <name type="synonym">Agaricus rosellus</name>
    <dbReference type="NCBI Taxonomy" id="1033263"/>
    <lineage>
        <taxon>Eukaryota</taxon>
        <taxon>Fungi</taxon>
        <taxon>Dikarya</taxon>
        <taxon>Basidiomycota</taxon>
        <taxon>Agaricomycotina</taxon>
        <taxon>Agaricomycetes</taxon>
        <taxon>Agaricomycetidae</taxon>
        <taxon>Agaricales</taxon>
        <taxon>Marasmiineae</taxon>
        <taxon>Mycenaceae</taxon>
        <taxon>Mycena</taxon>
    </lineage>
</organism>
<feature type="non-terminal residue" evidence="1">
    <location>
        <position position="556"/>
    </location>
</feature>
<accession>A0AAD7AZJ5</accession>
<protein>
    <submittedName>
        <fullName evidence="1">Uncharacterized protein</fullName>
    </submittedName>
</protein>
<reference evidence="1" key="1">
    <citation type="submission" date="2023-03" db="EMBL/GenBank/DDBJ databases">
        <title>Massive genome expansion in bonnet fungi (Mycena s.s.) driven by repeated elements and novel gene families across ecological guilds.</title>
        <authorList>
            <consortium name="Lawrence Berkeley National Laboratory"/>
            <person name="Harder C.B."/>
            <person name="Miyauchi S."/>
            <person name="Viragh M."/>
            <person name="Kuo A."/>
            <person name="Thoen E."/>
            <person name="Andreopoulos B."/>
            <person name="Lu D."/>
            <person name="Skrede I."/>
            <person name="Drula E."/>
            <person name="Henrissat B."/>
            <person name="Morin E."/>
            <person name="Kohler A."/>
            <person name="Barry K."/>
            <person name="LaButti K."/>
            <person name="Morin E."/>
            <person name="Salamov A."/>
            <person name="Lipzen A."/>
            <person name="Mereny Z."/>
            <person name="Hegedus B."/>
            <person name="Baldrian P."/>
            <person name="Stursova M."/>
            <person name="Weitz H."/>
            <person name="Taylor A."/>
            <person name="Grigoriev I.V."/>
            <person name="Nagy L.G."/>
            <person name="Martin F."/>
            <person name="Kauserud H."/>
        </authorList>
    </citation>
    <scope>NUCLEOTIDE SEQUENCE</scope>
    <source>
        <strain evidence="1">CBHHK067</strain>
    </source>
</reference>
<comment type="caution">
    <text evidence="1">The sequence shown here is derived from an EMBL/GenBank/DDBJ whole genome shotgun (WGS) entry which is preliminary data.</text>
</comment>
<dbReference type="EMBL" id="JARKIE010001136">
    <property type="protein sequence ID" value="KAJ7605760.1"/>
    <property type="molecule type" value="Genomic_DNA"/>
</dbReference>
<evidence type="ECO:0000313" key="1">
    <source>
        <dbReference type="EMBL" id="KAJ7605760.1"/>
    </source>
</evidence>
<proteinExistence type="predicted"/>
<evidence type="ECO:0000313" key="2">
    <source>
        <dbReference type="Proteomes" id="UP001221757"/>
    </source>
</evidence>
<dbReference type="PANTHER" id="PTHR33096:SF1">
    <property type="entry name" value="CXC1-LIKE CYSTEINE CLUSTER ASSOCIATED WITH KDZ TRANSPOSASES DOMAIN-CONTAINING PROTEIN"/>
    <property type="match status" value="1"/>
</dbReference>